<dbReference type="SUPFAM" id="SSF53098">
    <property type="entry name" value="Ribonuclease H-like"/>
    <property type="match status" value="1"/>
</dbReference>
<evidence type="ECO:0000313" key="2">
    <source>
        <dbReference type="Proteomes" id="UP001219518"/>
    </source>
</evidence>
<name>A0AAE1HYM8_9NEOP</name>
<gene>
    <name evidence="1" type="ORF">KUF71_017250</name>
</gene>
<dbReference type="InterPro" id="IPR012337">
    <property type="entry name" value="RNaseH-like_sf"/>
</dbReference>
<keyword evidence="2" id="KW-1185">Reference proteome</keyword>
<reference evidence="1" key="1">
    <citation type="submission" date="2021-07" db="EMBL/GenBank/DDBJ databases">
        <authorList>
            <person name="Catto M.A."/>
            <person name="Jacobson A."/>
            <person name="Kennedy G."/>
            <person name="Labadie P."/>
            <person name="Hunt B.G."/>
            <person name="Srinivasan R."/>
        </authorList>
    </citation>
    <scope>NUCLEOTIDE SEQUENCE</scope>
    <source>
        <strain evidence="1">PL_HMW_Pooled</strain>
        <tissue evidence="1">Head</tissue>
    </source>
</reference>
<protein>
    <submittedName>
        <fullName evidence="1">Thioredoxin reductase aclT</fullName>
    </submittedName>
</protein>
<dbReference type="EMBL" id="JAHWGI010001364">
    <property type="protein sequence ID" value="KAK3928966.1"/>
    <property type="molecule type" value="Genomic_DNA"/>
</dbReference>
<dbReference type="AlphaFoldDB" id="A0AAE1HYM8"/>
<accession>A0AAE1HYM8</accession>
<sequence length="268" mass="30657">MEIIKPLTPGDNLEAQWKYLKWQFEGYILFDPVRAAWTSASLVTHQFSIHPSILPHYHQSNGLAERAVGIVKSFLKKNSKDPKSSLQTCLLQYRITPLSGLGASPAQLLMNRQLRSTIPVHDHCDKNAIRKEIEFSPSDYVYMQNPLTQIWEPGIIVEKCDEPRSYLVKHCGSSNVVRRNVKHLKPNNSEFKSSQLSARRLLLLQSNDDVAVNQNEIVNENVNQNEVVNDNVQINLNQVNANLNMWRDQVRQRLNQNAPTVVHCEKLS</sequence>
<evidence type="ECO:0000313" key="1">
    <source>
        <dbReference type="EMBL" id="KAK3928966.1"/>
    </source>
</evidence>
<dbReference type="InterPro" id="IPR036397">
    <property type="entry name" value="RNaseH_sf"/>
</dbReference>
<proteinExistence type="predicted"/>
<dbReference type="GO" id="GO:0003676">
    <property type="term" value="F:nucleic acid binding"/>
    <property type="evidence" value="ECO:0007669"/>
    <property type="project" value="InterPro"/>
</dbReference>
<dbReference type="InterPro" id="IPR050951">
    <property type="entry name" value="Retrovirus_Pol_polyprotein"/>
</dbReference>
<dbReference type="PANTHER" id="PTHR37984:SF5">
    <property type="entry name" value="PROTEIN NYNRIN-LIKE"/>
    <property type="match status" value="1"/>
</dbReference>
<organism evidence="1 2">
    <name type="scientific">Frankliniella fusca</name>
    <dbReference type="NCBI Taxonomy" id="407009"/>
    <lineage>
        <taxon>Eukaryota</taxon>
        <taxon>Metazoa</taxon>
        <taxon>Ecdysozoa</taxon>
        <taxon>Arthropoda</taxon>
        <taxon>Hexapoda</taxon>
        <taxon>Insecta</taxon>
        <taxon>Pterygota</taxon>
        <taxon>Neoptera</taxon>
        <taxon>Paraneoptera</taxon>
        <taxon>Thysanoptera</taxon>
        <taxon>Terebrantia</taxon>
        <taxon>Thripoidea</taxon>
        <taxon>Thripidae</taxon>
        <taxon>Frankliniella</taxon>
    </lineage>
</organism>
<dbReference type="Gene3D" id="3.30.420.10">
    <property type="entry name" value="Ribonuclease H-like superfamily/Ribonuclease H"/>
    <property type="match status" value="1"/>
</dbReference>
<dbReference type="Proteomes" id="UP001219518">
    <property type="component" value="Unassembled WGS sequence"/>
</dbReference>
<comment type="caution">
    <text evidence="1">The sequence shown here is derived from an EMBL/GenBank/DDBJ whole genome shotgun (WGS) entry which is preliminary data.</text>
</comment>
<reference evidence="1" key="2">
    <citation type="journal article" date="2023" name="BMC Genomics">
        <title>Pest status, molecular evolution, and epigenetic factors derived from the genome assembly of Frankliniella fusca, a thysanopteran phytovirus vector.</title>
        <authorList>
            <person name="Catto M.A."/>
            <person name="Labadie P.E."/>
            <person name="Jacobson A.L."/>
            <person name="Kennedy G.G."/>
            <person name="Srinivasan R."/>
            <person name="Hunt B.G."/>
        </authorList>
    </citation>
    <scope>NUCLEOTIDE SEQUENCE</scope>
    <source>
        <strain evidence="1">PL_HMW_Pooled</strain>
    </source>
</reference>
<dbReference type="PANTHER" id="PTHR37984">
    <property type="entry name" value="PROTEIN CBG26694"/>
    <property type="match status" value="1"/>
</dbReference>